<keyword evidence="4" id="KW-0699">rRNA-binding</keyword>
<dbReference type="AlphaFoldDB" id="A0A1F7GVP5"/>
<dbReference type="GO" id="GO:0006412">
    <property type="term" value="P:translation"/>
    <property type="evidence" value="ECO:0007669"/>
    <property type="project" value="UniProtKB-UniRule"/>
</dbReference>
<dbReference type="InterPro" id="IPR030878">
    <property type="entry name" value="Ribosomal_uL15"/>
</dbReference>
<comment type="similarity">
    <text evidence="1 4">Belongs to the universal ribosomal protein uL15 family.</text>
</comment>
<dbReference type="GO" id="GO:0003735">
    <property type="term" value="F:structural constituent of ribosome"/>
    <property type="evidence" value="ECO:0007669"/>
    <property type="project" value="InterPro"/>
</dbReference>
<protein>
    <recommendedName>
        <fullName evidence="4">Large ribosomal subunit protein uL15</fullName>
    </recommendedName>
</protein>
<dbReference type="GO" id="GO:0015934">
    <property type="term" value="C:large ribosomal subunit"/>
    <property type="evidence" value="ECO:0007669"/>
    <property type="project" value="InterPro"/>
</dbReference>
<dbReference type="SUPFAM" id="SSF52080">
    <property type="entry name" value="Ribosomal proteins L15p and L18e"/>
    <property type="match status" value="1"/>
</dbReference>
<comment type="function">
    <text evidence="4">Binds to the 23S rRNA.</text>
</comment>
<dbReference type="Proteomes" id="UP000177159">
    <property type="component" value="Unassembled WGS sequence"/>
</dbReference>
<feature type="domain" description="Large ribosomal subunit protein uL15/eL18" evidence="6">
    <location>
        <begin position="78"/>
        <end position="146"/>
    </location>
</feature>
<gene>
    <name evidence="4" type="primary">rplO</name>
    <name evidence="7" type="ORF">A3C24_00175</name>
</gene>
<dbReference type="GO" id="GO:0019843">
    <property type="term" value="F:rRNA binding"/>
    <property type="evidence" value="ECO:0007669"/>
    <property type="project" value="UniProtKB-UniRule"/>
</dbReference>
<dbReference type="EMBL" id="MFZM01000028">
    <property type="protein sequence ID" value="OGK23048.1"/>
    <property type="molecule type" value="Genomic_DNA"/>
</dbReference>
<evidence type="ECO:0000256" key="4">
    <source>
        <dbReference type="HAMAP-Rule" id="MF_01341"/>
    </source>
</evidence>
<keyword evidence="2 4" id="KW-0689">Ribosomal protein</keyword>
<organism evidence="7 8">
    <name type="scientific">Candidatus Roizmanbacteria bacterium RIFCSPHIGHO2_02_FULL_37_24</name>
    <dbReference type="NCBI Taxonomy" id="1802037"/>
    <lineage>
        <taxon>Bacteria</taxon>
        <taxon>Candidatus Roizmaniibacteriota</taxon>
    </lineage>
</organism>
<comment type="caution">
    <text evidence="7">The sequence shown here is derived from an EMBL/GenBank/DDBJ whole genome shotgun (WGS) entry which is preliminary data.</text>
</comment>
<comment type="subunit">
    <text evidence="4">Part of the 50S ribosomal subunit.</text>
</comment>
<dbReference type="NCBIfam" id="TIGR01071">
    <property type="entry name" value="rplO_bact"/>
    <property type="match status" value="1"/>
</dbReference>
<dbReference type="PANTHER" id="PTHR12934">
    <property type="entry name" value="50S RIBOSOMAL PROTEIN L15"/>
    <property type="match status" value="1"/>
</dbReference>
<evidence type="ECO:0000256" key="3">
    <source>
        <dbReference type="ARBA" id="ARBA00023274"/>
    </source>
</evidence>
<dbReference type="InterPro" id="IPR005749">
    <property type="entry name" value="Ribosomal_uL15_bac-type"/>
</dbReference>
<dbReference type="InterPro" id="IPR036227">
    <property type="entry name" value="Ribosomal_uL15/eL18_sf"/>
</dbReference>
<reference evidence="7 8" key="1">
    <citation type="journal article" date="2016" name="Nat. Commun.">
        <title>Thousands of microbial genomes shed light on interconnected biogeochemical processes in an aquifer system.</title>
        <authorList>
            <person name="Anantharaman K."/>
            <person name="Brown C.T."/>
            <person name="Hug L.A."/>
            <person name="Sharon I."/>
            <person name="Castelle C.J."/>
            <person name="Probst A.J."/>
            <person name="Thomas B.C."/>
            <person name="Singh A."/>
            <person name="Wilkins M.J."/>
            <person name="Karaoz U."/>
            <person name="Brodie E.L."/>
            <person name="Williams K.H."/>
            <person name="Hubbard S.S."/>
            <person name="Banfield J.F."/>
        </authorList>
    </citation>
    <scope>NUCLEOTIDE SEQUENCE [LARGE SCALE GENOMIC DNA]</scope>
</reference>
<dbReference type="Gene3D" id="3.100.10.10">
    <property type="match status" value="1"/>
</dbReference>
<evidence type="ECO:0000256" key="5">
    <source>
        <dbReference type="SAM" id="MobiDB-lite"/>
    </source>
</evidence>
<evidence type="ECO:0000259" key="6">
    <source>
        <dbReference type="Pfam" id="PF00828"/>
    </source>
</evidence>
<sequence length="148" mass="16105">MNILSSLPKIVAKKYRRLGRGVGSGAGAKSGRGTTRHQKARTSIPLAFEGGQNRLTKKFPLLRGKGRNKPTSERPLLVHLDKLNRLKKNSIVNVKELINSGIVNKKALKVGIKIVARGKLDVPLQVAAKTSQKAREMIEKAGGKIVQI</sequence>
<evidence type="ECO:0000313" key="7">
    <source>
        <dbReference type="EMBL" id="OGK23048.1"/>
    </source>
</evidence>
<dbReference type="PANTHER" id="PTHR12934:SF11">
    <property type="entry name" value="LARGE RIBOSOMAL SUBUNIT PROTEIN UL15M"/>
    <property type="match status" value="1"/>
</dbReference>
<evidence type="ECO:0000313" key="8">
    <source>
        <dbReference type="Proteomes" id="UP000177159"/>
    </source>
</evidence>
<dbReference type="InterPro" id="IPR021131">
    <property type="entry name" value="Ribosomal_uL15/eL18"/>
</dbReference>
<evidence type="ECO:0000256" key="2">
    <source>
        <dbReference type="ARBA" id="ARBA00022980"/>
    </source>
</evidence>
<name>A0A1F7GVP5_9BACT</name>
<feature type="region of interest" description="Disordered" evidence="5">
    <location>
        <begin position="21"/>
        <end position="40"/>
    </location>
</feature>
<evidence type="ECO:0000256" key="1">
    <source>
        <dbReference type="ARBA" id="ARBA00007320"/>
    </source>
</evidence>
<proteinExistence type="inferred from homology"/>
<keyword evidence="3 4" id="KW-0687">Ribonucleoprotein</keyword>
<feature type="compositionally biased region" description="Gly residues" evidence="5">
    <location>
        <begin position="21"/>
        <end position="30"/>
    </location>
</feature>
<dbReference type="HAMAP" id="MF_01341">
    <property type="entry name" value="Ribosomal_uL15"/>
    <property type="match status" value="1"/>
</dbReference>
<dbReference type="Pfam" id="PF00828">
    <property type="entry name" value="Ribosomal_L27A"/>
    <property type="match status" value="1"/>
</dbReference>
<keyword evidence="4" id="KW-0694">RNA-binding</keyword>
<accession>A0A1F7GVP5</accession>